<dbReference type="InterPro" id="IPR046867">
    <property type="entry name" value="AldOxase/xan_DH_MoCoBD2"/>
</dbReference>
<evidence type="ECO:0000313" key="2">
    <source>
        <dbReference type="EMBL" id="EIT71712.1"/>
    </source>
</evidence>
<gene>
    <name evidence="2" type="ORF">WQQ_18490</name>
</gene>
<organism evidence="2 3">
    <name type="scientific">Hydrocarboniphaga effusa AP103</name>
    <dbReference type="NCBI Taxonomy" id="1172194"/>
    <lineage>
        <taxon>Bacteria</taxon>
        <taxon>Pseudomonadati</taxon>
        <taxon>Pseudomonadota</taxon>
        <taxon>Gammaproteobacteria</taxon>
        <taxon>Nevskiales</taxon>
        <taxon>Nevskiaceae</taxon>
        <taxon>Hydrocarboniphaga</taxon>
    </lineage>
</organism>
<evidence type="ECO:0000313" key="3">
    <source>
        <dbReference type="Proteomes" id="UP000003704"/>
    </source>
</evidence>
<dbReference type="InterPro" id="IPR052516">
    <property type="entry name" value="N-heterocyclic_Hydroxylase"/>
</dbReference>
<dbReference type="InterPro" id="IPR037165">
    <property type="entry name" value="AldOxase/xan_DH_Mopterin-bd_sf"/>
</dbReference>
<dbReference type="PROSITE" id="PS51318">
    <property type="entry name" value="TAT"/>
    <property type="match status" value="1"/>
</dbReference>
<dbReference type="PANTHER" id="PTHR47495">
    <property type="entry name" value="ALDEHYDE DEHYDROGENASE"/>
    <property type="match status" value="1"/>
</dbReference>
<evidence type="ECO:0000259" key="1">
    <source>
        <dbReference type="SMART" id="SM01008"/>
    </source>
</evidence>
<feature type="domain" description="Aldehyde oxidase/xanthine dehydrogenase a/b hammerhead" evidence="1">
    <location>
        <begin position="225"/>
        <end position="303"/>
    </location>
</feature>
<dbReference type="Pfam" id="PF20256">
    <property type="entry name" value="MoCoBD_2"/>
    <property type="match status" value="2"/>
</dbReference>
<comment type="caution">
    <text evidence="2">The sequence shown here is derived from an EMBL/GenBank/DDBJ whole genome shotgun (WGS) entry which is preliminary data.</text>
</comment>
<dbReference type="Gene3D" id="3.90.1170.50">
    <property type="entry name" value="Aldehyde oxidase/xanthine dehydrogenase, a/b hammerhead"/>
    <property type="match status" value="1"/>
</dbReference>
<dbReference type="RefSeq" id="WP_007184798.1">
    <property type="nucleotide sequence ID" value="NZ_AKGD01000001.1"/>
</dbReference>
<proteinExistence type="predicted"/>
<dbReference type="Pfam" id="PF02738">
    <property type="entry name" value="MoCoBD_1"/>
    <property type="match status" value="1"/>
</dbReference>
<dbReference type="PANTHER" id="PTHR47495:SF2">
    <property type="entry name" value="ALDEHYDE DEHYDROGENASE"/>
    <property type="match status" value="1"/>
</dbReference>
<dbReference type="AlphaFoldDB" id="I7ZIX9"/>
<dbReference type="Proteomes" id="UP000003704">
    <property type="component" value="Unassembled WGS sequence"/>
</dbReference>
<name>I7ZIX9_9GAMM</name>
<reference evidence="2 3" key="1">
    <citation type="journal article" date="2012" name="J. Bacteriol.">
        <title>Genome Sequence of n-Alkane-Degrading Hydrocarboniphaga effusa Strain AP103T (ATCC BAA-332T).</title>
        <authorList>
            <person name="Chang H.K."/>
            <person name="Zylstra G.J."/>
            <person name="Chae J.C."/>
        </authorList>
    </citation>
    <scope>NUCLEOTIDE SEQUENCE [LARGE SCALE GENOMIC DNA]</scope>
    <source>
        <strain evidence="2 3">AP103</strain>
    </source>
</reference>
<sequence>MRIFEDGQLGAAIGATEAPQREGLKRRDFLKGGAATGFALALQLPLVAPASAAPAGAEFVPNAFVHIAPDSTVTFVIKHHEMGQGATTGLATILAEELDADWANVKIEYAPANTPVYKNLAFGAQGTGGSTSIANSWPQLREAGATTRAMLVSAAAQKWKVAPEQIKVSSGVISGPAGQSAKFGELAAAAAKLPVPKNVPLKDPKNFVLVGKQQTRRLDSIAKSTGKAQYTIDVKLPGLLTAVIARPPAFGAKLKSVDDSAAKAVKGVKFVVKVPEGVAVVATGMWPALQGRKALKLDWDLSAAGPKSTEAMFADYRKLASASGGASANRSEQTAAQLQGAANTIEAVYEFPYLAHAAMEPMNCVAWLHDGIVETWSGHQFPTFDQQFAAKAAGLPPEKVKLNTLVSGGSFGRRANSWSDFTVEAVNVAKAISKLPGGKVPVRVQQTREDDMRGGLYRPQYVHAVKVGLAKDGKLAGWQHSIVGQSIMAGTPMASLIKDGVDETSVEGVWPTPYALPSPSVELHSPTQAVRPLWWRSVGHTHTAFVMETLLDEAATLAKQDAVAYRLALLEKQPRMAGVLKLAADKGGWGKKMPKGKAQGVAVHFSFNTYVAQVVEVSLKPDGQPRVERVTVAVDCGVPVNPDQIKAQMEGCVGFGLAAALYGEIEIENGAVKQSNYHDYKVLRIQDMPVVDVHIVNSQEAPTGVGEPGVPPLAPAVANALAKLTGERVRRLPFARHTFKSA</sequence>
<dbReference type="InterPro" id="IPR000674">
    <property type="entry name" value="Ald_Oxase/Xan_DH_a/b"/>
</dbReference>
<accession>I7ZIX9</accession>
<dbReference type="SUPFAM" id="SSF56003">
    <property type="entry name" value="Molybdenum cofactor-binding domain"/>
    <property type="match status" value="2"/>
</dbReference>
<dbReference type="Gene3D" id="3.30.365.10">
    <property type="entry name" value="Aldehyde oxidase/xanthine dehydrogenase, molybdopterin binding domain"/>
    <property type="match status" value="4"/>
</dbReference>
<keyword evidence="3" id="KW-1185">Reference proteome</keyword>
<dbReference type="InterPro" id="IPR006311">
    <property type="entry name" value="TAT_signal"/>
</dbReference>
<dbReference type="OrthoDB" id="9767994at2"/>
<dbReference type="STRING" id="1172194.WQQ_18490"/>
<dbReference type="SMART" id="SM01008">
    <property type="entry name" value="Ald_Xan_dh_C"/>
    <property type="match status" value="1"/>
</dbReference>
<dbReference type="PIRSF" id="PIRSF036389">
    <property type="entry name" value="IOR_B"/>
    <property type="match status" value="1"/>
</dbReference>
<protein>
    <recommendedName>
        <fullName evidence="1">Aldehyde oxidase/xanthine dehydrogenase a/b hammerhead domain-containing protein</fullName>
    </recommendedName>
</protein>
<dbReference type="PATRIC" id="fig|1172194.4.peg.1790"/>
<dbReference type="InterPro" id="IPR008274">
    <property type="entry name" value="AldOxase/xan_DH_MoCoBD1"/>
</dbReference>
<dbReference type="InterPro" id="IPR012368">
    <property type="entry name" value="OxRdtase_Mopterin-bd_su_IorB"/>
</dbReference>
<dbReference type="GO" id="GO:0016491">
    <property type="term" value="F:oxidoreductase activity"/>
    <property type="evidence" value="ECO:0007669"/>
    <property type="project" value="InterPro"/>
</dbReference>
<dbReference type="EMBL" id="AKGD01000001">
    <property type="protein sequence ID" value="EIT71712.1"/>
    <property type="molecule type" value="Genomic_DNA"/>
</dbReference>